<gene>
    <name evidence="1" type="ORF">SAMN05443245_3870</name>
</gene>
<sequence>MRLRKTEWMGVAVVAGSIACFGSWLQGEMSRAALARLQRDTPDSHSYCAGMSVQDTQTMDKGAMWCGTIDAAHANSPATLGAQ</sequence>
<reference evidence="2" key="1">
    <citation type="submission" date="2016-10" db="EMBL/GenBank/DDBJ databases">
        <authorList>
            <person name="Varghese N."/>
        </authorList>
    </citation>
    <scope>NUCLEOTIDE SEQUENCE [LARGE SCALE GENOMIC DNA]</scope>
    <source>
        <strain evidence="2">GAS106B</strain>
    </source>
</reference>
<dbReference type="PROSITE" id="PS51257">
    <property type="entry name" value="PROKAR_LIPOPROTEIN"/>
    <property type="match status" value="1"/>
</dbReference>
<dbReference type="RefSeq" id="WP_074767661.1">
    <property type="nucleotide sequence ID" value="NZ_FNKP01000002.1"/>
</dbReference>
<evidence type="ECO:0000313" key="2">
    <source>
        <dbReference type="Proteomes" id="UP000183487"/>
    </source>
</evidence>
<organism evidence="1 2">
    <name type="scientific">Paraburkholderia fungorum</name>
    <dbReference type="NCBI Taxonomy" id="134537"/>
    <lineage>
        <taxon>Bacteria</taxon>
        <taxon>Pseudomonadati</taxon>
        <taxon>Pseudomonadota</taxon>
        <taxon>Betaproteobacteria</taxon>
        <taxon>Burkholderiales</taxon>
        <taxon>Burkholderiaceae</taxon>
        <taxon>Paraburkholderia</taxon>
    </lineage>
</organism>
<name>A0A1H1HG08_9BURK</name>
<accession>A0A1H1HG08</accession>
<dbReference type="EMBL" id="FNKP01000002">
    <property type="protein sequence ID" value="SDR24420.1"/>
    <property type="molecule type" value="Genomic_DNA"/>
</dbReference>
<dbReference type="Proteomes" id="UP000183487">
    <property type="component" value="Unassembled WGS sequence"/>
</dbReference>
<evidence type="ECO:0000313" key="1">
    <source>
        <dbReference type="EMBL" id="SDR24420.1"/>
    </source>
</evidence>
<proteinExistence type="predicted"/>
<dbReference type="OrthoDB" id="9009198at2"/>
<keyword evidence="2" id="KW-1185">Reference proteome</keyword>
<protein>
    <submittedName>
        <fullName evidence="1">Uncharacterized protein</fullName>
    </submittedName>
</protein>
<dbReference type="AlphaFoldDB" id="A0A1H1HG08"/>